<dbReference type="EMBL" id="KV876194">
    <property type="protein sequence ID" value="RZR74306.1"/>
    <property type="molecule type" value="Genomic_DNA"/>
</dbReference>
<dbReference type="AlphaFoldDB" id="A0A445MJB0"/>
<accession>A0A445MJB0</accession>
<organism evidence="1">
    <name type="scientific">Ensete ventricosum</name>
    <name type="common">Abyssinian banana</name>
    <name type="synonym">Musa ensete</name>
    <dbReference type="NCBI Taxonomy" id="4639"/>
    <lineage>
        <taxon>Eukaryota</taxon>
        <taxon>Viridiplantae</taxon>
        <taxon>Streptophyta</taxon>
        <taxon>Embryophyta</taxon>
        <taxon>Tracheophyta</taxon>
        <taxon>Spermatophyta</taxon>
        <taxon>Magnoliopsida</taxon>
        <taxon>Liliopsida</taxon>
        <taxon>Zingiberales</taxon>
        <taxon>Musaceae</taxon>
        <taxon>Ensete</taxon>
    </lineage>
</organism>
<dbReference type="Proteomes" id="UP000290560">
    <property type="component" value="Unassembled WGS sequence"/>
</dbReference>
<gene>
    <name evidence="1" type="ORF">BHM03_00035192</name>
</gene>
<reference evidence="1" key="1">
    <citation type="journal article" date="2018" name="Data Brief">
        <title>Genome sequence data from 17 accessions of Ensete ventricosum, a staple food crop for millions in Ethiopia.</title>
        <authorList>
            <person name="Yemataw Z."/>
            <person name="Muzemil S."/>
            <person name="Ambachew D."/>
            <person name="Tripathi L."/>
            <person name="Tesfaye K."/>
            <person name="Chala A."/>
            <person name="Farbos A."/>
            <person name="O'Neill P."/>
            <person name="Moore K."/>
            <person name="Grant M."/>
            <person name="Studholme D.J."/>
        </authorList>
    </citation>
    <scope>NUCLEOTIDE SEQUENCE [LARGE SCALE GENOMIC DNA]</scope>
    <source>
        <tissue evidence="1">Leaf</tissue>
    </source>
</reference>
<protein>
    <submittedName>
        <fullName evidence="1">Uncharacterized protein</fullName>
    </submittedName>
</protein>
<evidence type="ECO:0000313" key="1">
    <source>
        <dbReference type="EMBL" id="RZR74306.1"/>
    </source>
</evidence>
<name>A0A445MJB0_ENSVE</name>
<sequence length="81" mass="9230">MAPYRAVRTGRYGQLIGTLIARHRAIPLKSTIDGRLREKEGEEEEGEKYLARAALPWFPHAWAITSPRAGRRNVSPCREKD</sequence>
<proteinExistence type="predicted"/>